<evidence type="ECO:0000313" key="11">
    <source>
        <dbReference type="EMBL" id="CAB4539050.1"/>
    </source>
</evidence>
<dbReference type="GO" id="GO:0015658">
    <property type="term" value="F:branched-chain amino acid transmembrane transporter activity"/>
    <property type="evidence" value="ECO:0007669"/>
    <property type="project" value="InterPro"/>
</dbReference>
<feature type="transmembrane region" description="Helical" evidence="10">
    <location>
        <begin position="300"/>
        <end position="318"/>
    </location>
</feature>
<dbReference type="GO" id="GO:0005886">
    <property type="term" value="C:plasma membrane"/>
    <property type="evidence" value="ECO:0007669"/>
    <property type="project" value="UniProtKB-SubCell"/>
</dbReference>
<evidence type="ECO:0000256" key="5">
    <source>
        <dbReference type="ARBA" id="ARBA00022970"/>
    </source>
</evidence>
<feature type="transmembrane region" description="Helical" evidence="10">
    <location>
        <begin position="242"/>
        <end position="262"/>
    </location>
</feature>
<dbReference type="InterPro" id="IPR043428">
    <property type="entry name" value="LivM-like"/>
</dbReference>
<feature type="transmembrane region" description="Helical" evidence="10">
    <location>
        <begin position="573"/>
        <end position="592"/>
    </location>
</feature>
<keyword evidence="3" id="KW-1003">Cell membrane</keyword>
<gene>
    <name evidence="11" type="ORF">UFOPK1493_00159</name>
</gene>
<organism evidence="11">
    <name type="scientific">freshwater metagenome</name>
    <dbReference type="NCBI Taxonomy" id="449393"/>
    <lineage>
        <taxon>unclassified sequences</taxon>
        <taxon>metagenomes</taxon>
        <taxon>ecological metagenomes</taxon>
    </lineage>
</organism>
<feature type="transmembrane region" description="Helical" evidence="10">
    <location>
        <begin position="269"/>
        <end position="288"/>
    </location>
</feature>
<reference evidence="11" key="1">
    <citation type="submission" date="2020-05" db="EMBL/GenBank/DDBJ databases">
        <authorList>
            <person name="Chiriac C."/>
            <person name="Salcher M."/>
            <person name="Ghai R."/>
            <person name="Kavagutti S V."/>
        </authorList>
    </citation>
    <scope>NUCLEOTIDE SEQUENCE</scope>
</reference>
<keyword evidence="2" id="KW-0813">Transport</keyword>
<feature type="transmembrane region" description="Helical" evidence="10">
    <location>
        <begin position="339"/>
        <end position="359"/>
    </location>
</feature>
<feature type="transmembrane region" description="Helical" evidence="10">
    <location>
        <begin position="365"/>
        <end position="388"/>
    </location>
</feature>
<dbReference type="PANTHER" id="PTHR11795:SF450">
    <property type="entry name" value="ABC TRANSPORTER PERMEASE PROTEIN"/>
    <property type="match status" value="1"/>
</dbReference>
<comment type="similarity">
    <text evidence="8">Belongs to the binding-protein-dependent transport system permease family. LivHM subfamily.</text>
</comment>
<feature type="transmembrane region" description="Helical" evidence="10">
    <location>
        <begin position="209"/>
        <end position="236"/>
    </location>
</feature>
<dbReference type="CDD" id="cd06581">
    <property type="entry name" value="TM_PBP1_LivM_like"/>
    <property type="match status" value="1"/>
</dbReference>
<keyword evidence="5" id="KW-0029">Amino-acid transport</keyword>
<sequence length="778" mass="80974">MSDIIFFLLAGLGLGSLYAMLGAGLVIVYRGSGVINFAQGAFAMYGVFTFDEARRNGYLRLPWFDFLPTHTVNVPVSIKLSDEGVSTPVAFVLAIAMAVLIGLMAHFLVFRPLRSAAPLGKVIGSLGVMLYLQGVAQLNFGGTGRQPEAITPDGVFQNFLGLDKAYPQGAFWAVVLAVVIGAVLWLLFQFTRFGLATRAASSNEKGAVLLGYSPQLLAALNWVIASVLATLAAIIVGPIGGSLTPIGLSALVVASLGAALIGRLTSIPITMAGGLLLGAVQSLLGFWASKDWFPTILSSGARDVVPLVAIGLVLFLRGKKLPLRGTVEEKRLPLAPYPVRIKQHMIVWSVIVIVAAFLFEDAGPRSVFALALVTSLIATILMLSSVVITGYIGQISLAQLSLAGVAAFIMARMMADGAKLTPDGAVIPFPVSGPGLPWPIAALIGILVAVIVGVIVGLPAVRIRGVQLAVVTIAFAISLQTLYFENSKATGLTAGAPANVKPASFFGIDLKSIGDRGLKDRPEFMIFVLVVLLGAIALVANLRRNGTGRRFLAVRANERAAAAAGINVSRTKLLAFGIAAGIAGIGGVMLGFNQNDVSSAGFVYQASLAYLAFAYLGGITSVNGAIVGGLLAPAGLITVTGAYFFADAEIENYTAILGGLGMIITAIQNPNGIAPTLQPLFQHFGRWLRAARGPEWAAAGKRLGPTFVVGAVLGYLVWPLRVETYSQFWMPLLGGFLALMARGIYKQARAGGHGAPPGAHGAPPVAATTSTPAPAEVG</sequence>
<evidence type="ECO:0000256" key="1">
    <source>
        <dbReference type="ARBA" id="ARBA00004651"/>
    </source>
</evidence>
<keyword evidence="4 10" id="KW-0812">Transmembrane</keyword>
<proteinExistence type="inferred from homology"/>
<feature type="transmembrane region" description="Helical" evidence="10">
    <location>
        <begin position="703"/>
        <end position="722"/>
    </location>
</feature>
<evidence type="ECO:0000256" key="4">
    <source>
        <dbReference type="ARBA" id="ARBA00022692"/>
    </source>
</evidence>
<keyword evidence="7 10" id="KW-0472">Membrane</keyword>
<keyword evidence="6 10" id="KW-1133">Transmembrane helix</keyword>
<name>A0A6J6BIU5_9ZZZZ</name>
<dbReference type="GO" id="GO:0006865">
    <property type="term" value="P:amino acid transport"/>
    <property type="evidence" value="ECO:0007669"/>
    <property type="project" value="UniProtKB-KW"/>
</dbReference>
<feature type="transmembrane region" description="Helical" evidence="10">
    <location>
        <begin position="612"/>
        <end position="645"/>
    </location>
</feature>
<evidence type="ECO:0000256" key="10">
    <source>
        <dbReference type="SAM" id="Phobius"/>
    </source>
</evidence>
<evidence type="ECO:0000256" key="3">
    <source>
        <dbReference type="ARBA" id="ARBA00022475"/>
    </source>
</evidence>
<feature type="transmembrane region" description="Helical" evidence="10">
    <location>
        <begin position="169"/>
        <end position="188"/>
    </location>
</feature>
<dbReference type="Pfam" id="PF02653">
    <property type="entry name" value="BPD_transp_2"/>
    <property type="match status" value="2"/>
</dbReference>
<feature type="transmembrane region" description="Helical" evidence="10">
    <location>
        <begin position="89"/>
        <end position="110"/>
    </location>
</feature>
<accession>A0A6J6BIU5</accession>
<protein>
    <submittedName>
        <fullName evidence="11">Unannotated protein</fullName>
    </submittedName>
</protein>
<evidence type="ECO:0000256" key="6">
    <source>
        <dbReference type="ARBA" id="ARBA00022989"/>
    </source>
</evidence>
<feature type="transmembrane region" description="Helical" evidence="10">
    <location>
        <begin position="728"/>
        <end position="745"/>
    </location>
</feature>
<evidence type="ECO:0000256" key="7">
    <source>
        <dbReference type="ARBA" id="ARBA00023136"/>
    </source>
</evidence>
<dbReference type="PANTHER" id="PTHR11795">
    <property type="entry name" value="BRANCHED-CHAIN AMINO ACID TRANSPORT SYSTEM PERMEASE PROTEIN LIVH"/>
    <property type="match status" value="1"/>
</dbReference>
<dbReference type="CDD" id="cd06582">
    <property type="entry name" value="TM_PBP1_LivH_like"/>
    <property type="match status" value="1"/>
</dbReference>
<feature type="transmembrane region" description="Helical" evidence="10">
    <location>
        <begin position="524"/>
        <end position="542"/>
    </location>
</feature>
<feature type="transmembrane region" description="Helical" evidence="10">
    <location>
        <begin position="122"/>
        <end position="140"/>
    </location>
</feature>
<feature type="compositionally biased region" description="Low complexity" evidence="9">
    <location>
        <begin position="756"/>
        <end position="778"/>
    </location>
</feature>
<dbReference type="InterPro" id="IPR052157">
    <property type="entry name" value="BCAA_transport_permease"/>
</dbReference>
<dbReference type="InterPro" id="IPR001851">
    <property type="entry name" value="ABC_transp_permease"/>
</dbReference>
<evidence type="ECO:0000256" key="2">
    <source>
        <dbReference type="ARBA" id="ARBA00022448"/>
    </source>
</evidence>
<dbReference type="AlphaFoldDB" id="A0A6J6BIU5"/>
<evidence type="ECO:0000256" key="9">
    <source>
        <dbReference type="SAM" id="MobiDB-lite"/>
    </source>
</evidence>
<evidence type="ECO:0000256" key="8">
    <source>
        <dbReference type="ARBA" id="ARBA00037998"/>
    </source>
</evidence>
<feature type="transmembrane region" description="Helical" evidence="10">
    <location>
        <begin position="435"/>
        <end position="458"/>
    </location>
</feature>
<feature type="transmembrane region" description="Helical" evidence="10">
    <location>
        <begin position="395"/>
        <end position="415"/>
    </location>
</feature>
<feature type="transmembrane region" description="Helical" evidence="10">
    <location>
        <begin position="465"/>
        <end position="484"/>
    </location>
</feature>
<comment type="subcellular location">
    <subcellularLocation>
        <location evidence="1">Cell membrane</location>
        <topology evidence="1">Multi-pass membrane protein</topology>
    </subcellularLocation>
</comment>
<dbReference type="EMBL" id="CAEZSR010000003">
    <property type="protein sequence ID" value="CAB4539050.1"/>
    <property type="molecule type" value="Genomic_DNA"/>
</dbReference>
<feature type="region of interest" description="Disordered" evidence="9">
    <location>
        <begin position="752"/>
        <end position="778"/>
    </location>
</feature>